<gene>
    <name evidence="2" type="ORF">N5J77_28720</name>
</gene>
<dbReference type="InterPro" id="IPR003615">
    <property type="entry name" value="HNH_nuc"/>
</dbReference>
<dbReference type="AlphaFoldDB" id="A0AA42X126"/>
<dbReference type="Proteomes" id="UP001162318">
    <property type="component" value="Unassembled WGS sequence"/>
</dbReference>
<reference evidence="2" key="1">
    <citation type="submission" date="2022-09" db="EMBL/GenBank/DDBJ databases">
        <title>Intensive care unit water sources are persistently colonized with multi-drug resistant bacteria and are the site of extensive horizontal gene transfer of antibiotic resistance genes.</title>
        <authorList>
            <person name="Diorio-Toth L."/>
        </authorList>
    </citation>
    <scope>NUCLEOTIDE SEQUENCE</scope>
    <source>
        <strain evidence="2">GD03659</strain>
    </source>
</reference>
<dbReference type="RefSeq" id="WP_279731361.1">
    <property type="nucleotide sequence ID" value="NZ_JAOCKX010000088.1"/>
</dbReference>
<proteinExistence type="predicted"/>
<organism evidence="2 3">
    <name type="scientific">Sphingobium yanoikuyae</name>
    <name type="common">Sphingomonas yanoikuyae</name>
    <dbReference type="NCBI Taxonomy" id="13690"/>
    <lineage>
        <taxon>Bacteria</taxon>
        <taxon>Pseudomonadati</taxon>
        <taxon>Pseudomonadota</taxon>
        <taxon>Alphaproteobacteria</taxon>
        <taxon>Sphingomonadales</taxon>
        <taxon>Sphingomonadaceae</taxon>
        <taxon>Sphingobium</taxon>
    </lineage>
</organism>
<feature type="domain" description="HNH nuclease" evidence="1">
    <location>
        <begin position="119"/>
        <end position="168"/>
    </location>
</feature>
<evidence type="ECO:0000259" key="1">
    <source>
        <dbReference type="Pfam" id="PF13391"/>
    </source>
</evidence>
<dbReference type="EMBL" id="JAOCKX010000088">
    <property type="protein sequence ID" value="MDH2135115.1"/>
    <property type="molecule type" value="Genomic_DNA"/>
</dbReference>
<evidence type="ECO:0000313" key="3">
    <source>
        <dbReference type="Proteomes" id="UP001162318"/>
    </source>
</evidence>
<sequence>MRVSLDQVKEAVDEARGLTDDQLRVKAKSGRSRSYFIMDRQRPLPMKAIVRLAYIRADIKWDGPQSLAVANALRGTFDILHSVAEVEQERLDRQRENVERWKRDGKFRAALLDLFGSTCAISGCKVLDAIDASHILAVADEGDDDVTNGWIIRTDLHRLFDVWLMSIDPATGRVHMSPDCMDSYAEFNGRTVTLPKGAASLSDFAPHWAEFQKRNPA</sequence>
<name>A0AA42X126_SPHYA</name>
<protein>
    <recommendedName>
        <fullName evidence="1">HNH nuclease domain-containing protein</fullName>
    </recommendedName>
</protein>
<accession>A0AA42X126</accession>
<dbReference type="Pfam" id="PF13391">
    <property type="entry name" value="HNH_2"/>
    <property type="match status" value="1"/>
</dbReference>
<comment type="caution">
    <text evidence="2">The sequence shown here is derived from an EMBL/GenBank/DDBJ whole genome shotgun (WGS) entry which is preliminary data.</text>
</comment>
<evidence type="ECO:0000313" key="2">
    <source>
        <dbReference type="EMBL" id="MDH2135115.1"/>
    </source>
</evidence>